<sequence length="55" mass="6205">MRGARRFWGTELIGTLTDVMDELQLHGAHGWRLVHCEPEAFRLDRVPVGETASDA</sequence>
<evidence type="ECO:0000313" key="1">
    <source>
        <dbReference type="EMBL" id="MDP9926207.1"/>
    </source>
</evidence>
<dbReference type="Proteomes" id="UP001244295">
    <property type="component" value="Unassembled WGS sequence"/>
</dbReference>
<dbReference type="AlphaFoldDB" id="A0AAW8E4S9"/>
<dbReference type="EMBL" id="JAUSRR010000010">
    <property type="protein sequence ID" value="MDP9926207.1"/>
    <property type="molecule type" value="Genomic_DNA"/>
</dbReference>
<name>A0AAW8E4S9_9BURK</name>
<reference evidence="1" key="1">
    <citation type="submission" date="2023-07" db="EMBL/GenBank/DDBJ databases">
        <title>Sorghum-associated microbial communities from plants grown in Nebraska, USA.</title>
        <authorList>
            <person name="Schachtman D."/>
        </authorList>
    </citation>
    <scope>NUCLEOTIDE SEQUENCE</scope>
    <source>
        <strain evidence="1">DS2795</strain>
    </source>
</reference>
<dbReference type="RefSeq" id="WP_185993673.1">
    <property type="nucleotide sequence ID" value="NZ_JAUSRR010000010.1"/>
</dbReference>
<accession>A0AAW8E4S9</accession>
<organism evidence="1 2">
    <name type="scientific">Variovorax boronicumulans</name>
    <dbReference type="NCBI Taxonomy" id="436515"/>
    <lineage>
        <taxon>Bacteria</taxon>
        <taxon>Pseudomonadati</taxon>
        <taxon>Pseudomonadota</taxon>
        <taxon>Betaproteobacteria</taxon>
        <taxon>Burkholderiales</taxon>
        <taxon>Comamonadaceae</taxon>
        <taxon>Variovorax</taxon>
    </lineage>
</organism>
<gene>
    <name evidence="1" type="ORF">J2W25_005254</name>
</gene>
<evidence type="ECO:0000313" key="2">
    <source>
        <dbReference type="Proteomes" id="UP001244295"/>
    </source>
</evidence>
<proteinExistence type="predicted"/>
<protein>
    <recommendedName>
        <fullName evidence="3">DUF4177 domain-containing protein</fullName>
    </recommendedName>
</protein>
<evidence type="ECO:0008006" key="3">
    <source>
        <dbReference type="Google" id="ProtNLM"/>
    </source>
</evidence>
<comment type="caution">
    <text evidence="1">The sequence shown here is derived from an EMBL/GenBank/DDBJ whole genome shotgun (WGS) entry which is preliminary data.</text>
</comment>